<dbReference type="GO" id="GO:0030246">
    <property type="term" value="F:carbohydrate binding"/>
    <property type="evidence" value="ECO:0007669"/>
    <property type="project" value="InterPro"/>
</dbReference>
<keyword evidence="5" id="KW-1185">Reference proteome</keyword>
<dbReference type="GO" id="GO:0004553">
    <property type="term" value="F:hydrolase activity, hydrolyzing O-glycosyl compounds"/>
    <property type="evidence" value="ECO:0007669"/>
    <property type="project" value="InterPro"/>
</dbReference>
<feature type="domain" description="SLH" evidence="3">
    <location>
        <begin position="2035"/>
        <end position="2094"/>
    </location>
</feature>
<dbReference type="InterPro" id="IPR051465">
    <property type="entry name" value="Cell_Envelope_Struct_Comp"/>
</dbReference>
<comment type="caution">
    <text evidence="4">The sequence shown here is derived from an EMBL/GenBank/DDBJ whole genome shotgun (WGS) entry which is preliminary data.</text>
</comment>
<evidence type="ECO:0000256" key="1">
    <source>
        <dbReference type="ARBA" id="ARBA00022801"/>
    </source>
</evidence>
<dbReference type="GO" id="GO:0016052">
    <property type="term" value="P:carbohydrate catabolic process"/>
    <property type="evidence" value="ECO:0007669"/>
    <property type="project" value="InterPro"/>
</dbReference>
<accession>A0A2R5ER56</accession>
<feature type="signal peptide" evidence="2">
    <location>
        <begin position="1"/>
        <end position="24"/>
    </location>
</feature>
<dbReference type="EMBL" id="BDQX01000028">
    <property type="protein sequence ID" value="GBG05891.1"/>
    <property type="molecule type" value="Genomic_DNA"/>
</dbReference>
<dbReference type="SUPFAM" id="SSF49344">
    <property type="entry name" value="CBD9-like"/>
    <property type="match status" value="1"/>
</dbReference>
<feature type="domain" description="SLH" evidence="3">
    <location>
        <begin position="2166"/>
        <end position="2225"/>
    </location>
</feature>
<sequence>MNKKAMSIICCLAILLTTFQNVYAMAPLNDPSPSVTFPDFIQGLPNDAWVLIDNSELALHGNAINVADATATDGSAARIGPNNNEWAIQLNNDMLPKQDMWDIYVRMRIDNNPSAAPTHAFVYGQHPSGQIEFGSLETFGDEQYHYQKLAFSYDPSVSNQLIYFTTENASSANLYVDHVYAVKQIPKTPEATPSFLTGLDSTEWVKMDESEIQVSSPASIALDAKADDGQVAKLGANFADWAIMFNNENLPKTGSWELHIRLRVDPSATMTPTHAFVYGHHPSGEVGFASPAAYADGEYHYLKLPWIYDSSVSGQMIYLNTLSASTDYLYVDHAYAVKINTEEPADLPDFLDGVPAENWIKVDETQMELHNPAKLETDRKAENGMAAALPGNSPVWAIQVSNNAIPEEGEWKVYARVRVDIGNQDPAYAFNYGIYPPLSSGRVADIETYADGQYHYLEFDYKYGYQAGVSNQFIWFSTDGMNIDKLYVDHFYLVKHIPEVNPNLPEFLEGVPVNQWMMLEETEFDLYNPAVIASDNKADNGKAARLPGNSDDWAIQLPKTKLPQEKYWEVYARVRIDAGSVAPDASGFAFNYGFYNVPKNSKLADYADYSDGEYHYLKFPWIIDSEQEDQRYLFFSMFNSLGANLYVDKIYAVSYTPETKTDIPDFAVWLSADDWLTIEENQFELQSPAVIRDDKKAMNYKAAQLAGNVNTQAIRIPSSVLPTAGEWKIYADVYVEQGQAQSGAQAFTAGMEDANSQSRSFYVPEQAVGKYQTIQLPWTYEYDANAANPFIWFSTNGASIKKLNIDRIYLAKHVEQAPTEVPAFVSHLDANDWLSIEESDFHVSAPAAIVQDAKAWNQHAVQIPGKTAANAVTIDQADLPSAGKWKLYANVRVESGLASNSNAMQVGLSPNSAEGTSISKAPLASGEYRYLEIPWIYDAAAQTDAQLFFHTANTQIDKLFIDRVIAVKYEELETEAVTIVDDRIANAVIVYPEQAETKVMDAAFTLQNYVKQSTGVTLQVMSRDWALALQSDINRIYVGFNPYKDYTAMLSGLKKDAFIIDASGNSITIIGADKWSTEFGVYRFLEKYAGVIWLMPGPDGEDVLSYDTISVPSGTLTDEPDAIARHFFGTEAEWGLHANAEWAVRNLMHDSLNFHHNMTELFNPSVFADHPEYYTDGKVPTHAFEWQPCFSDQTSEAAIARIVQFFQNNPDEISYSLGVNDSKNYCAADIARSPKINSMGAVDLSDVYYAWVNDIAEGVTTYNNGEFSDKYFGLLAYWNVLEPPSFQLHENVVPYITVDRMIWGNPDEKIGGHALTEAWSAVATNLGFYEYIYGSQYHVPRIYMETLSDMYKYAAENNVIGHVGELFPNFGGEGAKPWAMAKMQWDADLNVDDLMYEWYERAVGEEAAPYLEDYYAIWENFWTNRIFDTEWYQTWANREIRANWLSFDDLRYLQDVTEEELTQARALMEQVVAHAGDGKQQVRADKMMQSFEYYEASAKSFPRTSAVEPENLEQAEQYVAFIKDSYEYAKTRVELRNGFLGDPILEISDYLNPAQFDGVQSKMIEALLSYLEKNPQHTAVKAELNSFLMQIGYKEYLATAVKTTADKEDILNTLDFTSGPWAGVQPMSDFLVMSKRTAAPAETKVYLLWDEEYLYVGYDNVDHNINSPEVKISNSITAGGWWTSGADDSVETFVAKDAFSPYYAYMTNPLAINVLYYNAGAGQSYQPTKQIDTNADLYETGWKVVQAIPFEKIGVDPNETDSLIGLFFRNYHGNSVYIGWGGSQPWRPDTFHTIKLQKPGGSDPGSGTNPNPGAGTVKEADKFISIVKSNRGDQSVVTYEINQNHVANVLAANGQASKVTIPVGGDSDVIIARLNGEIIKLLQNSQATLEVVADRGTYTLPAQQINLDALAAQFGSNAVLKDIFFQIEIGAASAEMIRIVEAAAKNGQFDIMVPPVNFVITAHYGGKQIEVSTFTAFVERLIAIPDGIDPSGITTAIVIDADGSTRHVPTQIVSMDGKSYAKINSLTNSTYALISKSVTYKDTMNHWAEEAILDMSSRTIINGIGKQMFAPDREITRAEFVALVVRGLGIPLKQGESEFSDVASDSWYAGVIQAAVSYGLITGYEDGTFRPNDRITREQTMAVIARAMLLTGMSDGLDSAADTDLLAAYQDADSVAAWAKASIIKTVESGILTGRSGSFLAPKAFITRAEVAAVIQRLLKKSDLI</sequence>
<dbReference type="InterPro" id="IPR010502">
    <property type="entry name" value="Carb-bd_dom_fam9"/>
</dbReference>
<dbReference type="InterPro" id="IPR032287">
    <property type="entry name" value="DUF4838"/>
</dbReference>
<feature type="domain" description="SLH" evidence="3">
    <location>
        <begin position="2095"/>
        <end position="2158"/>
    </location>
</feature>
<dbReference type="InterPro" id="IPR001119">
    <property type="entry name" value="SLH_dom"/>
</dbReference>
<dbReference type="InterPro" id="IPR029018">
    <property type="entry name" value="Hex-like_dom2"/>
</dbReference>
<dbReference type="Gene3D" id="2.60.40.1190">
    <property type="match status" value="1"/>
</dbReference>
<dbReference type="RefSeq" id="WP_181376400.1">
    <property type="nucleotide sequence ID" value="NZ_BDQX01000028.1"/>
</dbReference>
<keyword evidence="2" id="KW-0732">Signal</keyword>
<dbReference type="Gene3D" id="3.30.379.10">
    <property type="entry name" value="Chitobiase/beta-hexosaminidase domain 2-like"/>
    <property type="match status" value="1"/>
</dbReference>
<dbReference type="Pfam" id="PF16126">
    <property type="entry name" value="DUF4838"/>
    <property type="match status" value="1"/>
</dbReference>
<evidence type="ECO:0000259" key="3">
    <source>
        <dbReference type="PROSITE" id="PS51272"/>
    </source>
</evidence>
<evidence type="ECO:0000256" key="2">
    <source>
        <dbReference type="SAM" id="SignalP"/>
    </source>
</evidence>
<keyword evidence="1" id="KW-0378">Hydrolase</keyword>
<protein>
    <recommendedName>
        <fullName evidence="3">SLH domain-containing protein</fullName>
    </recommendedName>
</protein>
<evidence type="ECO:0000313" key="4">
    <source>
        <dbReference type="EMBL" id="GBG05891.1"/>
    </source>
</evidence>
<dbReference type="PANTHER" id="PTHR43308">
    <property type="entry name" value="OUTER MEMBRANE PROTEIN ALPHA-RELATED"/>
    <property type="match status" value="1"/>
</dbReference>
<dbReference type="Pfam" id="PF06452">
    <property type="entry name" value="CBM9_1"/>
    <property type="match status" value="1"/>
</dbReference>
<organism evidence="4 5">
    <name type="scientific">Paenibacillus agaridevorans</name>
    <dbReference type="NCBI Taxonomy" id="171404"/>
    <lineage>
        <taxon>Bacteria</taxon>
        <taxon>Bacillati</taxon>
        <taxon>Bacillota</taxon>
        <taxon>Bacilli</taxon>
        <taxon>Bacillales</taxon>
        <taxon>Paenibacillaceae</taxon>
        <taxon>Paenibacillus</taxon>
    </lineage>
</organism>
<dbReference type="Pfam" id="PF00395">
    <property type="entry name" value="SLH"/>
    <property type="match status" value="3"/>
</dbReference>
<proteinExistence type="predicted"/>
<name>A0A2R5ER56_9BACL</name>
<dbReference type="Proteomes" id="UP000245202">
    <property type="component" value="Unassembled WGS sequence"/>
</dbReference>
<dbReference type="SUPFAM" id="SSF55545">
    <property type="entry name" value="beta-N-acetylhexosaminidase-like domain"/>
    <property type="match status" value="1"/>
</dbReference>
<evidence type="ECO:0000313" key="5">
    <source>
        <dbReference type="Proteomes" id="UP000245202"/>
    </source>
</evidence>
<feature type="chain" id="PRO_5015305062" description="SLH domain-containing protein" evidence="2">
    <location>
        <begin position="25"/>
        <end position="2225"/>
    </location>
</feature>
<gene>
    <name evidence="4" type="ORF">PAT3040_00376</name>
</gene>
<reference evidence="4 5" key="1">
    <citation type="submission" date="2017-08" db="EMBL/GenBank/DDBJ databases">
        <title>Substantial Increase in Enzyme Production by Combined Drug-Resistance Mutations in Paenibacillus agaridevorans.</title>
        <authorList>
            <person name="Tanaka Y."/>
            <person name="Funane K."/>
            <person name="Hosaka T."/>
            <person name="Shiwa Y."/>
            <person name="Fujita N."/>
            <person name="Miyazaki T."/>
            <person name="Yoshikawa H."/>
            <person name="Murakami K."/>
            <person name="Kasahara K."/>
            <person name="Inaoka T."/>
            <person name="Hiraga Y."/>
            <person name="Ochi K."/>
        </authorList>
    </citation>
    <scope>NUCLEOTIDE SEQUENCE [LARGE SCALE GENOMIC DNA]</scope>
    <source>
        <strain evidence="4 5">T-3040</strain>
    </source>
</reference>
<dbReference type="PROSITE" id="PS51272">
    <property type="entry name" value="SLH"/>
    <property type="match status" value="3"/>
</dbReference>